<gene>
    <name evidence="3" type="ORF">QWY81_15145</name>
</gene>
<dbReference type="PANTHER" id="PTHR37312">
    <property type="entry name" value="MEMBRANE-BOUND ACYLTRANSFERASE YKRP-RELATED"/>
    <property type="match status" value="1"/>
</dbReference>
<feature type="transmembrane region" description="Helical" evidence="1">
    <location>
        <begin position="293"/>
        <end position="314"/>
    </location>
</feature>
<dbReference type="AlphaFoldDB" id="A0AAJ1QZ74"/>
<feature type="transmembrane region" description="Helical" evidence="1">
    <location>
        <begin position="54"/>
        <end position="75"/>
    </location>
</feature>
<feature type="transmembrane region" description="Helical" evidence="1">
    <location>
        <begin position="225"/>
        <end position="248"/>
    </location>
</feature>
<feature type="transmembrane region" description="Helical" evidence="1">
    <location>
        <begin position="161"/>
        <end position="179"/>
    </location>
</feature>
<feature type="transmembrane region" description="Helical" evidence="1">
    <location>
        <begin position="108"/>
        <end position="127"/>
    </location>
</feature>
<dbReference type="GO" id="GO:0016747">
    <property type="term" value="F:acyltransferase activity, transferring groups other than amino-acyl groups"/>
    <property type="evidence" value="ECO:0007669"/>
    <property type="project" value="InterPro"/>
</dbReference>
<feature type="transmembrane region" description="Helical" evidence="1">
    <location>
        <begin position="139"/>
        <end position="155"/>
    </location>
</feature>
<protein>
    <submittedName>
        <fullName evidence="3">Acyltransferase family protein</fullName>
    </submittedName>
</protein>
<organism evidence="3 4">
    <name type="scientific">Polaribacter sejongensis</name>
    <dbReference type="NCBI Taxonomy" id="985043"/>
    <lineage>
        <taxon>Bacteria</taxon>
        <taxon>Pseudomonadati</taxon>
        <taxon>Bacteroidota</taxon>
        <taxon>Flavobacteriia</taxon>
        <taxon>Flavobacteriales</taxon>
        <taxon>Flavobacteriaceae</taxon>
    </lineage>
</organism>
<dbReference type="InterPro" id="IPR052734">
    <property type="entry name" value="Nod_factor_acetyltransferase"/>
</dbReference>
<reference evidence="3 4" key="1">
    <citation type="journal article" date="2014" name="Int. J. Syst. Evol. Microbiol.">
        <title>Complete genome sequence of Corynebacterium casei LMG S-19264T (=DSM 44701T), isolated from a smear-ripened cheese.</title>
        <authorList>
            <consortium name="US DOE Joint Genome Institute (JGI-PGF)"/>
            <person name="Walter F."/>
            <person name="Albersmeier A."/>
            <person name="Kalinowski J."/>
            <person name="Ruckert C."/>
        </authorList>
    </citation>
    <scope>NUCLEOTIDE SEQUENCE [LARGE SCALE GENOMIC DNA]</scope>
    <source>
        <strain evidence="3 4">CECT 8670</strain>
    </source>
</reference>
<feature type="transmembrane region" description="Helical" evidence="1">
    <location>
        <begin position="191"/>
        <end position="210"/>
    </location>
</feature>
<dbReference type="PANTHER" id="PTHR37312:SF1">
    <property type="entry name" value="MEMBRANE-BOUND ACYLTRANSFERASE YKRP-RELATED"/>
    <property type="match status" value="1"/>
</dbReference>
<evidence type="ECO:0000256" key="1">
    <source>
        <dbReference type="SAM" id="Phobius"/>
    </source>
</evidence>
<feature type="transmembrane region" description="Helical" evidence="1">
    <location>
        <begin position="24"/>
        <end position="42"/>
    </location>
</feature>
<proteinExistence type="predicted"/>
<keyword evidence="1" id="KW-1133">Transmembrane helix</keyword>
<feature type="transmembrane region" description="Helical" evidence="1">
    <location>
        <begin position="269"/>
        <end position="287"/>
    </location>
</feature>
<dbReference type="Pfam" id="PF01757">
    <property type="entry name" value="Acyl_transf_3"/>
    <property type="match status" value="1"/>
</dbReference>
<keyword evidence="1" id="KW-0472">Membrane</keyword>
<evidence type="ECO:0000313" key="3">
    <source>
        <dbReference type="EMBL" id="MDN3620800.1"/>
    </source>
</evidence>
<name>A0AAJ1QZ74_9FLAO</name>
<evidence type="ECO:0000259" key="2">
    <source>
        <dbReference type="Pfam" id="PF01757"/>
    </source>
</evidence>
<dbReference type="InterPro" id="IPR002656">
    <property type="entry name" value="Acyl_transf_3_dom"/>
</dbReference>
<dbReference type="Proteomes" id="UP001228636">
    <property type="component" value="Unassembled WGS sequence"/>
</dbReference>
<keyword evidence="1" id="KW-0812">Transmembrane</keyword>
<feature type="domain" description="Acyltransferase 3" evidence="2">
    <location>
        <begin position="1"/>
        <end position="308"/>
    </location>
</feature>
<keyword evidence="3" id="KW-0012">Acyltransferase</keyword>
<keyword evidence="3" id="KW-0808">Transferase</keyword>
<accession>A0AAJ1QZ74</accession>
<dbReference type="EMBL" id="JAUFQH010000015">
    <property type="protein sequence ID" value="MDN3620800.1"/>
    <property type="molecule type" value="Genomic_DNA"/>
</dbReference>
<sequence>MDQIKGFGIILVVYGHNFPVIENYIYSFHMPLFFLIAGVFHPKKSNFEIVKKRVQQLLIPYFLWSFILFFFWLFLGRKYGESAALDLSPIKNFIGVFYAQGDIDYMNWGIPMWFLPSIFLTFLIFWLIKKFIQNKKNQFLVIIVSVFIGFLIPRFTNINLFWSLDVSLVSLIFYTFGYYTKNYLFFNKWRGEKIALFILGILHLIFSLFLLQEVDMYRSTYGNEFLFIINALVGVLFWCNLFKVLPIFKFLSFFGKNTIPILAMQVRSLTFIKLVLVLTIGSSVFNFTELEKIVLVLFQLLLMFPILLLINKYVPFLNGKNKSI</sequence>
<evidence type="ECO:0000313" key="4">
    <source>
        <dbReference type="Proteomes" id="UP001228636"/>
    </source>
</evidence>
<comment type="caution">
    <text evidence="3">The sequence shown here is derived from an EMBL/GenBank/DDBJ whole genome shotgun (WGS) entry which is preliminary data.</text>
</comment>